<dbReference type="EMBL" id="CP024785">
    <property type="protein sequence ID" value="AUB42385.1"/>
    <property type="molecule type" value="Genomic_DNA"/>
</dbReference>
<dbReference type="RefSeq" id="WP_339382389.1">
    <property type="nucleotide sequence ID" value="NZ_CAWNNC010000001.1"/>
</dbReference>
<organism evidence="1 2">
    <name type="scientific">Nostoc flagelliforme CCNUN1</name>
    <dbReference type="NCBI Taxonomy" id="2038116"/>
    <lineage>
        <taxon>Bacteria</taxon>
        <taxon>Bacillati</taxon>
        <taxon>Cyanobacteriota</taxon>
        <taxon>Cyanophyceae</taxon>
        <taxon>Nostocales</taxon>
        <taxon>Nostocaceae</taxon>
        <taxon>Nostoc</taxon>
    </lineage>
</organism>
<accession>A0A2K8T5T0</accession>
<proteinExistence type="predicted"/>
<protein>
    <submittedName>
        <fullName evidence="1">WD40 repeat</fullName>
    </submittedName>
</protein>
<dbReference type="KEGG" id="nfl:COO91_08513"/>
<keyword evidence="2" id="KW-1185">Reference proteome</keyword>
<evidence type="ECO:0000313" key="1">
    <source>
        <dbReference type="EMBL" id="AUB42385.1"/>
    </source>
</evidence>
<sequence length="40" mass="4324">MLPIETLTVNRLYEGMNIQGAIGLTVAQRTTLKALGAIDH</sequence>
<dbReference type="Proteomes" id="UP000232003">
    <property type="component" value="Chromosome"/>
</dbReference>
<reference evidence="1 2" key="1">
    <citation type="submission" date="2017-11" db="EMBL/GenBank/DDBJ databases">
        <title>Complete genome of a free-living desiccation-tolerant cyanobacterium and its photosynthetic adaptation to extreme terrestrial habitat.</title>
        <authorList>
            <person name="Shang J."/>
        </authorList>
    </citation>
    <scope>NUCLEOTIDE SEQUENCE [LARGE SCALE GENOMIC DNA]</scope>
    <source>
        <strain evidence="1 2">CCNUN1</strain>
    </source>
</reference>
<evidence type="ECO:0000313" key="2">
    <source>
        <dbReference type="Proteomes" id="UP000232003"/>
    </source>
</evidence>
<dbReference type="AlphaFoldDB" id="A0A2K8T5T0"/>
<gene>
    <name evidence="1" type="ORF">COO91_08513</name>
</gene>
<name>A0A2K8T5T0_9NOSO</name>